<accession>A0A8C3U5P8</accession>
<dbReference type="RefSeq" id="XP_032934296.1">
    <property type="nucleotide sequence ID" value="XM_033078405.2"/>
</dbReference>
<dbReference type="GO" id="GO:0034338">
    <property type="term" value="F:short-chain carboxylesterase activity"/>
    <property type="evidence" value="ECO:0007669"/>
    <property type="project" value="TreeGrafter"/>
</dbReference>
<keyword evidence="10" id="KW-0812">Transmembrane</keyword>
<comment type="subcellular location">
    <subcellularLocation>
        <location evidence="1">Secreted</location>
    </subcellularLocation>
</comment>
<dbReference type="SUPFAM" id="SSF53474">
    <property type="entry name" value="alpha/beta-Hydrolases"/>
    <property type="match status" value="1"/>
</dbReference>
<proteinExistence type="inferred from homology"/>
<keyword evidence="4" id="KW-0597">Phosphoprotein</keyword>
<dbReference type="PIRSF" id="PIRSF005211">
    <property type="entry name" value="Ab_hydro_YheT"/>
    <property type="match status" value="1"/>
</dbReference>
<evidence type="ECO:0000313" key="12">
    <source>
        <dbReference type="Proteomes" id="UP000694563"/>
    </source>
</evidence>
<dbReference type="Proteomes" id="UP000694563">
    <property type="component" value="Chromosome 22"/>
</dbReference>
<gene>
    <name evidence="11" type="primary">ABHD15</name>
</gene>
<evidence type="ECO:0000256" key="8">
    <source>
        <dbReference type="ARBA" id="ARBA00072863"/>
    </source>
</evidence>
<keyword evidence="5" id="KW-0732">Signal</keyword>
<keyword evidence="3" id="KW-0964">Secreted</keyword>
<evidence type="ECO:0000256" key="3">
    <source>
        <dbReference type="ARBA" id="ARBA00022525"/>
    </source>
</evidence>
<evidence type="ECO:0000256" key="7">
    <source>
        <dbReference type="ARBA" id="ARBA00066099"/>
    </source>
</evidence>
<dbReference type="GO" id="GO:0005576">
    <property type="term" value="C:extracellular region"/>
    <property type="evidence" value="ECO:0007669"/>
    <property type="project" value="UniProtKB-SubCell"/>
</dbReference>
<dbReference type="GeneID" id="117006104"/>
<keyword evidence="10" id="KW-1133">Transmembrane helix</keyword>
<evidence type="ECO:0000256" key="6">
    <source>
        <dbReference type="ARBA" id="ARBA00053358"/>
    </source>
</evidence>
<evidence type="ECO:0000256" key="9">
    <source>
        <dbReference type="ARBA" id="ARBA00082877"/>
    </source>
</evidence>
<evidence type="ECO:0000256" key="4">
    <source>
        <dbReference type="ARBA" id="ARBA00022553"/>
    </source>
</evidence>
<sequence>MLSPEGLVAAAAVLMGLGLLAWCLWPRRLEVPGDVGEEEEEEEEEGIPFMVEEGSGQCRLLCKPSALAQHLVRSLGRSAALRGGRWPWPRWPQLQMLWQLLQPPEPEPVVARELLQLPDAGLVALDWLVGPWGAAGGGGGGVSSPVLLLIPNAAGKVTGGLLQLGLRALERGFIPVIFNRRGHNGCPLTTPRLQPFGDPGDLREAVTYLRCRHPSASLLAVSEGSGSGLLLAYLGESGSSSRLLAAACLSPIFRGRDWFEAGMPWLYEWPLLLHLKQGLSRYTGALAEVVDMDRLLGSRSLRELEETLFCRTRSRPTSWESYWERNEPLRDADEAAVPVLCLCSADDPVRGPPARSLPRELFRSSPFFFLLLSPLGGHCGFPRRGAGRCWAHEAVLEYFRAMGEFLRTEERRKGQPRPRRWGGSPVEPPVFTWQRSYTR</sequence>
<reference evidence="11" key="1">
    <citation type="submission" date="2020-10" db="EMBL/GenBank/DDBJ databases">
        <title>Catharus ustulatus (Swainson's thrush) genome, bCatUst1, primary haplotype v2.</title>
        <authorList>
            <person name="Delmore K."/>
            <person name="Vafadar M."/>
            <person name="Formenti G."/>
            <person name="Chow W."/>
            <person name="Pelan S."/>
            <person name="Howe K."/>
            <person name="Rhie A."/>
            <person name="Mountcastle J."/>
            <person name="Haase B."/>
            <person name="Fedrigo O."/>
            <person name="Jarvis E.D."/>
        </authorList>
    </citation>
    <scope>NUCLEOTIDE SEQUENCE [LARGE SCALE GENOMIC DNA]</scope>
</reference>
<dbReference type="InterPro" id="IPR012020">
    <property type="entry name" value="ABHD4"/>
</dbReference>
<dbReference type="Ensembl" id="ENSCUST00005009574.1">
    <property type="protein sequence ID" value="ENSCUSP00005009193.1"/>
    <property type="gene ID" value="ENSCUSG00005005859.1"/>
</dbReference>
<evidence type="ECO:0000256" key="1">
    <source>
        <dbReference type="ARBA" id="ARBA00004613"/>
    </source>
</evidence>
<dbReference type="AlphaFoldDB" id="A0A8C3U5P8"/>
<keyword evidence="12" id="KW-1185">Reference proteome</keyword>
<keyword evidence="10" id="KW-0472">Membrane</keyword>
<dbReference type="FunFam" id="3.40.50.1820:FF:000103">
    <property type="entry name" value="Abhydrolase domain-containing 15"/>
    <property type="match status" value="1"/>
</dbReference>
<name>A0A8C3U5P8_CATUS</name>
<dbReference type="InterPro" id="IPR029058">
    <property type="entry name" value="AB_hydrolase_fold"/>
</dbReference>
<dbReference type="GO" id="GO:0047372">
    <property type="term" value="F:monoacylglycerol lipase activity"/>
    <property type="evidence" value="ECO:0007669"/>
    <property type="project" value="TreeGrafter"/>
</dbReference>
<dbReference type="PANTHER" id="PTHR10794:SF39">
    <property type="entry name" value="PROTEIN ABHD15"/>
    <property type="match status" value="1"/>
</dbReference>
<evidence type="ECO:0000313" key="11">
    <source>
        <dbReference type="Ensembl" id="ENSCUSP00005009193.1"/>
    </source>
</evidence>
<comment type="function">
    <text evidence="6">May regulate adipocyte lipolysis and liver lipid accumulation.</text>
</comment>
<comment type="subunit">
    <text evidence="7">Interacts with PDE3B; this interaction regulates PDE3B's stability and expression and, thereby, impacts the antilipolytic action of insulin.</text>
</comment>
<dbReference type="OrthoDB" id="247542at2759"/>
<dbReference type="InterPro" id="IPR050960">
    <property type="entry name" value="AB_hydrolase_4_sf"/>
</dbReference>
<dbReference type="PANTHER" id="PTHR10794">
    <property type="entry name" value="ABHYDROLASE DOMAIN-CONTAINING PROTEIN"/>
    <property type="match status" value="1"/>
</dbReference>
<feature type="transmembrane region" description="Helical" evidence="10">
    <location>
        <begin position="6"/>
        <end position="25"/>
    </location>
</feature>
<reference evidence="11" key="2">
    <citation type="submission" date="2025-08" db="UniProtKB">
        <authorList>
            <consortium name="Ensembl"/>
        </authorList>
    </citation>
    <scope>IDENTIFICATION</scope>
</reference>
<evidence type="ECO:0000256" key="2">
    <source>
        <dbReference type="ARBA" id="ARBA00010884"/>
    </source>
</evidence>
<reference evidence="11" key="3">
    <citation type="submission" date="2025-09" db="UniProtKB">
        <authorList>
            <consortium name="Ensembl"/>
        </authorList>
    </citation>
    <scope>IDENTIFICATION</scope>
</reference>
<evidence type="ECO:0000256" key="10">
    <source>
        <dbReference type="SAM" id="Phobius"/>
    </source>
</evidence>
<dbReference type="CTD" id="116236"/>
<protein>
    <recommendedName>
        <fullName evidence="8">Protein ABHD15</fullName>
    </recommendedName>
    <alternativeName>
        <fullName evidence="9">Alpha/beta hydrolase domain-containing protein 15</fullName>
    </alternativeName>
</protein>
<comment type="similarity">
    <text evidence="2">Belongs to the AB hydrolase superfamily. AB hydrolase 4 family.</text>
</comment>
<evidence type="ECO:0000256" key="5">
    <source>
        <dbReference type="ARBA" id="ARBA00022729"/>
    </source>
</evidence>
<organism evidence="11 12">
    <name type="scientific">Catharus ustulatus</name>
    <name type="common">Russet-backed thrush</name>
    <name type="synonym">Hylocichla ustulatus</name>
    <dbReference type="NCBI Taxonomy" id="91951"/>
    <lineage>
        <taxon>Eukaryota</taxon>
        <taxon>Metazoa</taxon>
        <taxon>Chordata</taxon>
        <taxon>Craniata</taxon>
        <taxon>Vertebrata</taxon>
        <taxon>Euteleostomi</taxon>
        <taxon>Archelosauria</taxon>
        <taxon>Archosauria</taxon>
        <taxon>Dinosauria</taxon>
        <taxon>Saurischia</taxon>
        <taxon>Theropoda</taxon>
        <taxon>Coelurosauria</taxon>
        <taxon>Aves</taxon>
        <taxon>Neognathae</taxon>
        <taxon>Neoaves</taxon>
        <taxon>Telluraves</taxon>
        <taxon>Australaves</taxon>
        <taxon>Passeriformes</taxon>
        <taxon>Turdidae</taxon>
        <taxon>Catharus</taxon>
    </lineage>
</organism>
<dbReference type="Gene3D" id="3.40.50.1820">
    <property type="entry name" value="alpha/beta hydrolase"/>
    <property type="match status" value="1"/>
</dbReference>